<evidence type="ECO:0000256" key="4">
    <source>
        <dbReference type="ARBA" id="ARBA00022989"/>
    </source>
</evidence>
<feature type="transmembrane region" description="Helical" evidence="6">
    <location>
        <begin position="310"/>
        <end position="327"/>
    </location>
</feature>
<protein>
    <submittedName>
        <fullName evidence="7">LPS export ABC transporter permease LptG</fullName>
    </submittedName>
</protein>
<dbReference type="EMBL" id="JAUOTP010000005">
    <property type="protein sequence ID" value="MDO6415112.1"/>
    <property type="molecule type" value="Genomic_DNA"/>
</dbReference>
<comment type="subcellular location">
    <subcellularLocation>
        <location evidence="1">Cell membrane</location>
        <topology evidence="1">Multi-pass membrane protein</topology>
    </subcellularLocation>
</comment>
<dbReference type="InterPro" id="IPR030923">
    <property type="entry name" value="LptG"/>
</dbReference>
<evidence type="ECO:0000313" key="7">
    <source>
        <dbReference type="EMBL" id="MDO6415112.1"/>
    </source>
</evidence>
<evidence type="ECO:0000256" key="3">
    <source>
        <dbReference type="ARBA" id="ARBA00022692"/>
    </source>
</evidence>
<dbReference type="RefSeq" id="WP_303542893.1">
    <property type="nucleotide sequence ID" value="NZ_JAUOTP010000005.1"/>
</dbReference>
<accession>A0ABT8Y9V1</accession>
<feature type="transmembrane region" description="Helical" evidence="6">
    <location>
        <begin position="21"/>
        <end position="39"/>
    </location>
</feature>
<keyword evidence="4 6" id="KW-1133">Transmembrane helix</keyword>
<dbReference type="PANTHER" id="PTHR33529">
    <property type="entry name" value="SLR0882 PROTEIN-RELATED"/>
    <property type="match status" value="1"/>
</dbReference>
<keyword evidence="3 6" id="KW-0812">Transmembrane</keyword>
<sequence>MSKGPGLRVPPTMGWYLAKTFVSRSIAVLAALVLILLMLDLLGESGDILAYPGNGQAAILHYVALRTPQIAARFLPFSVLLGTLITLVRLNANSEIISMKAAGISAHQILAPLGVASLAIAGISFWFNDHVVARATSTLTAWQNADYGPVKDTRGIVDNVWVRDGEDLIHVDRVTGKGAATKLTGVEYYDRTKDRLTTLARGDYGHLVNGAWQIEKVQLFDVKAGALRSVPAVTIGKGILPDRFTLASVDGDSLSFRALWEAIDELEASGRPTGPLRTVLWHKISGPLSTILMPLLAAVAGFGLARSGKLFIRAVIGMALGFLYFVADNFAVAMGNLGAYPPLLAAWAPFLLFFLIGEAVLIRTEE</sequence>
<evidence type="ECO:0000256" key="2">
    <source>
        <dbReference type="ARBA" id="ARBA00022475"/>
    </source>
</evidence>
<evidence type="ECO:0000256" key="6">
    <source>
        <dbReference type="SAM" id="Phobius"/>
    </source>
</evidence>
<reference evidence="7" key="1">
    <citation type="submission" date="2023-07" db="EMBL/GenBank/DDBJ databases">
        <authorList>
            <person name="Kim M."/>
        </authorList>
    </citation>
    <scope>NUCLEOTIDE SEQUENCE</scope>
    <source>
        <strain evidence="7">BIUV-7</strain>
    </source>
</reference>
<keyword evidence="8" id="KW-1185">Reference proteome</keyword>
<dbReference type="NCBIfam" id="TIGR04408">
    <property type="entry name" value="LptG_lptG"/>
    <property type="match status" value="1"/>
</dbReference>
<dbReference type="Proteomes" id="UP001169764">
    <property type="component" value="Unassembled WGS sequence"/>
</dbReference>
<keyword evidence="2" id="KW-1003">Cell membrane</keyword>
<comment type="caution">
    <text evidence="7">The sequence shown here is derived from an EMBL/GenBank/DDBJ whole genome shotgun (WGS) entry which is preliminary data.</text>
</comment>
<gene>
    <name evidence="7" type="primary">lptG</name>
    <name evidence="7" type="ORF">Q4F19_12040</name>
</gene>
<evidence type="ECO:0000313" key="8">
    <source>
        <dbReference type="Proteomes" id="UP001169764"/>
    </source>
</evidence>
<organism evidence="7 8">
    <name type="scientific">Sphingomonas natans</name>
    <dbReference type="NCBI Taxonomy" id="3063330"/>
    <lineage>
        <taxon>Bacteria</taxon>
        <taxon>Pseudomonadati</taxon>
        <taxon>Pseudomonadota</taxon>
        <taxon>Alphaproteobacteria</taxon>
        <taxon>Sphingomonadales</taxon>
        <taxon>Sphingomonadaceae</taxon>
        <taxon>Sphingomonas</taxon>
    </lineage>
</organism>
<proteinExistence type="predicted"/>
<dbReference type="PANTHER" id="PTHR33529:SF2">
    <property type="entry name" value="LIPOPOLYSACCHARIDE EXPORT SYSTEM PERMEASE PROTEIN LPTG"/>
    <property type="match status" value="1"/>
</dbReference>
<evidence type="ECO:0000256" key="1">
    <source>
        <dbReference type="ARBA" id="ARBA00004651"/>
    </source>
</evidence>
<name>A0ABT8Y9V1_9SPHN</name>
<feature type="transmembrane region" description="Helical" evidence="6">
    <location>
        <begin position="284"/>
        <end position="303"/>
    </location>
</feature>
<keyword evidence="5 6" id="KW-0472">Membrane</keyword>
<evidence type="ECO:0000256" key="5">
    <source>
        <dbReference type="ARBA" id="ARBA00023136"/>
    </source>
</evidence>
<dbReference type="Pfam" id="PF03739">
    <property type="entry name" value="LptF_LptG"/>
    <property type="match status" value="1"/>
</dbReference>
<dbReference type="InterPro" id="IPR005495">
    <property type="entry name" value="LptG/LptF_permease"/>
</dbReference>
<feature type="transmembrane region" description="Helical" evidence="6">
    <location>
        <begin position="339"/>
        <end position="362"/>
    </location>
</feature>
<feature type="transmembrane region" description="Helical" evidence="6">
    <location>
        <begin position="109"/>
        <end position="127"/>
    </location>
</feature>
<feature type="transmembrane region" description="Helical" evidence="6">
    <location>
        <begin position="70"/>
        <end position="88"/>
    </location>
</feature>